<accession>A0A6S8E9P7</accession>
<keyword evidence="3 4" id="KW-0408">Iron</keyword>
<dbReference type="InterPro" id="IPR000898">
    <property type="entry name" value="Indolamine_dOase"/>
</dbReference>
<evidence type="ECO:0000313" key="6">
    <source>
        <dbReference type="EMBL" id="CAE0442830.1"/>
    </source>
</evidence>
<dbReference type="PANTHER" id="PTHR28657:SF3">
    <property type="entry name" value="INDOLEAMINE 2,3-DIOXYGENASE"/>
    <property type="match status" value="1"/>
</dbReference>
<evidence type="ECO:0000256" key="3">
    <source>
        <dbReference type="ARBA" id="ARBA00023004"/>
    </source>
</evidence>
<dbReference type="GO" id="GO:0046872">
    <property type="term" value="F:metal ion binding"/>
    <property type="evidence" value="ECO:0007669"/>
    <property type="project" value="UniProtKB-KW"/>
</dbReference>
<sequence>MTSSVLPFPEGRFDDGFFNIGRERGFLPKYDPAASLPESFSALQGIIDEMPIYVDEENKKKGLLATKNAIVSAVDTLPNLIQLVEPLQTTCEEDSRLLQLLFRAYAFLTSAYLLERAYHSQSPDGKYGKARTTLPSQIAVPFDAVAQKLGQQPFLEYHYAYSLGNFVRLDPNQGYHWTNLGMACKFSGMKDEQGFIMLHVHINSNSGRLIGGMSDAIEGARKQDNLKLCEGLADATSAMIEINTVRRQMWTASRPDHYNDFRVFIMGVAGNHSIFGDGVIYEGVERFEGKPQQPRGQTGAQDDIIPACDIFSGVTKFYPTNKLTEYLFDLRRYRPIVVQKFFKELQEEVDSSNLHKVISKDSRALGHMLKFVQEIFVFRSGHWQFVQRYILQQTKHETATGGTPITSWLPNQLEAALDYMDELLGAIGDEESADEEILKIKVAQGTRRQVLQRQMEELQKASFDANKVYQMNAKGHVDEEQGLNEAKETRCENSSAFEAKCPV</sequence>
<evidence type="ECO:0000256" key="1">
    <source>
        <dbReference type="ARBA" id="ARBA00007119"/>
    </source>
</evidence>
<dbReference type="EMBL" id="HBIN01016987">
    <property type="protein sequence ID" value="CAE0442830.1"/>
    <property type="molecule type" value="Transcribed_RNA"/>
</dbReference>
<evidence type="ECO:0008006" key="8">
    <source>
        <dbReference type="Google" id="ProtNLM"/>
    </source>
</evidence>
<protein>
    <recommendedName>
        <fullName evidence="8">Indoleamine 2,3-dioxygenase</fullName>
    </recommendedName>
</protein>
<dbReference type="PANTHER" id="PTHR28657">
    <property type="entry name" value="INDOLEAMINE 2,3-DIOXYGENASE"/>
    <property type="match status" value="1"/>
</dbReference>
<reference evidence="6" key="1">
    <citation type="submission" date="2021-01" db="EMBL/GenBank/DDBJ databases">
        <authorList>
            <person name="Corre E."/>
            <person name="Pelletier E."/>
            <person name="Niang G."/>
            <person name="Scheremetjew M."/>
            <person name="Finn R."/>
            <person name="Kale V."/>
            <person name="Holt S."/>
            <person name="Cochrane G."/>
            <person name="Meng A."/>
            <person name="Brown T."/>
            <person name="Cohen L."/>
        </authorList>
    </citation>
    <scope>NUCLEOTIDE SEQUENCE</scope>
    <source>
        <strain evidence="6">GSBS06</strain>
    </source>
</reference>
<evidence type="ECO:0000256" key="2">
    <source>
        <dbReference type="ARBA" id="ARBA00022723"/>
    </source>
</evidence>
<organism evidence="6">
    <name type="scientific">Aplanochytrium stocchinoi</name>
    <dbReference type="NCBI Taxonomy" id="215587"/>
    <lineage>
        <taxon>Eukaryota</taxon>
        <taxon>Sar</taxon>
        <taxon>Stramenopiles</taxon>
        <taxon>Bigyra</taxon>
        <taxon>Labyrinthulomycetes</taxon>
        <taxon>Thraustochytrida</taxon>
        <taxon>Thraustochytriidae</taxon>
        <taxon>Aplanochytrium</taxon>
    </lineage>
</organism>
<comment type="similarity">
    <text evidence="1">Belongs to the indoleamine 2,3-dioxygenase family.</text>
</comment>
<dbReference type="AlphaFoldDB" id="A0A6S8E9P7"/>
<gene>
    <name evidence="5" type="ORF">ASTO00021_LOCUS12939</name>
    <name evidence="6" type="ORF">ASTO00021_LOCUS12940</name>
    <name evidence="7" type="ORF">ASTO00021_LOCUS12941</name>
</gene>
<keyword evidence="2 4" id="KW-0479">Metal-binding</keyword>
<dbReference type="EMBL" id="HBIN01016988">
    <property type="protein sequence ID" value="CAE0442831.1"/>
    <property type="molecule type" value="Transcribed_RNA"/>
</dbReference>
<name>A0A6S8E9P7_9STRA</name>
<dbReference type="GO" id="GO:0019441">
    <property type="term" value="P:L-tryptophan catabolic process to kynurenine"/>
    <property type="evidence" value="ECO:0007669"/>
    <property type="project" value="InterPro"/>
</dbReference>
<dbReference type="EMBL" id="HBIN01016986">
    <property type="protein sequence ID" value="CAE0442829.1"/>
    <property type="molecule type" value="Transcribed_RNA"/>
</dbReference>
<dbReference type="GO" id="GO:0016702">
    <property type="term" value="F:oxidoreductase activity, acting on single donors with incorporation of molecular oxygen, incorporation of two atoms of oxygen"/>
    <property type="evidence" value="ECO:0007669"/>
    <property type="project" value="UniProtKB-ARBA"/>
</dbReference>
<evidence type="ECO:0000313" key="7">
    <source>
        <dbReference type="EMBL" id="CAE0442831.1"/>
    </source>
</evidence>
<keyword evidence="4" id="KW-0349">Heme</keyword>
<dbReference type="Gene3D" id="1.20.58.480">
    <property type="match status" value="1"/>
</dbReference>
<feature type="binding site" description="proximal binding residue" evidence="4">
    <location>
        <position position="382"/>
    </location>
    <ligand>
        <name>heme b</name>
        <dbReference type="ChEBI" id="CHEBI:60344"/>
    </ligand>
    <ligandPart>
        <name>Fe</name>
        <dbReference type="ChEBI" id="CHEBI:18248"/>
    </ligandPart>
</feature>
<evidence type="ECO:0000313" key="5">
    <source>
        <dbReference type="EMBL" id="CAE0442829.1"/>
    </source>
</evidence>
<dbReference type="Pfam" id="PF01231">
    <property type="entry name" value="IDO"/>
    <property type="match status" value="1"/>
</dbReference>
<dbReference type="GO" id="GO:0020037">
    <property type="term" value="F:heme binding"/>
    <property type="evidence" value="ECO:0007669"/>
    <property type="project" value="InterPro"/>
</dbReference>
<evidence type="ECO:0000256" key="4">
    <source>
        <dbReference type="PIRSR" id="PIRSR600898-1"/>
    </source>
</evidence>
<dbReference type="InterPro" id="IPR037217">
    <property type="entry name" value="Trp/Indoleamine_2_3_dOase-like"/>
</dbReference>
<dbReference type="SUPFAM" id="SSF140959">
    <property type="entry name" value="Indolic compounds 2,3-dioxygenase-like"/>
    <property type="match status" value="1"/>
</dbReference>
<proteinExistence type="inferred from homology"/>